<dbReference type="InterPro" id="IPR000873">
    <property type="entry name" value="AMP-dep_synth/lig_dom"/>
</dbReference>
<feature type="domain" description="AMP-binding enzyme C-terminal" evidence="4">
    <location>
        <begin position="457"/>
        <end position="531"/>
    </location>
</feature>
<name>A0ABU8WUE8_9BURK</name>
<dbReference type="Gene3D" id="3.40.50.12780">
    <property type="entry name" value="N-terminal domain of ligase-like"/>
    <property type="match status" value="1"/>
</dbReference>
<dbReference type="PROSITE" id="PS00455">
    <property type="entry name" value="AMP_BINDING"/>
    <property type="match status" value="1"/>
</dbReference>
<dbReference type="Pfam" id="PF13193">
    <property type="entry name" value="AMP-binding_C"/>
    <property type="match status" value="1"/>
</dbReference>
<feature type="domain" description="AMP-dependent synthetase/ligase" evidence="3">
    <location>
        <begin position="33"/>
        <end position="405"/>
    </location>
</feature>
<dbReference type="InterPro" id="IPR025110">
    <property type="entry name" value="AMP-bd_C"/>
</dbReference>
<accession>A0ABU8WUE8</accession>
<evidence type="ECO:0000259" key="3">
    <source>
        <dbReference type="Pfam" id="PF00501"/>
    </source>
</evidence>
<dbReference type="RefSeq" id="WP_340346706.1">
    <property type="nucleotide sequence ID" value="NZ_JBBKZT010000020.1"/>
</dbReference>
<dbReference type="InterPro" id="IPR045851">
    <property type="entry name" value="AMP-bd_C_sf"/>
</dbReference>
<evidence type="ECO:0000256" key="2">
    <source>
        <dbReference type="ARBA" id="ARBA00022598"/>
    </source>
</evidence>
<keyword evidence="2" id="KW-0436">Ligase</keyword>
<proteinExistence type="inferred from homology"/>
<comment type="caution">
    <text evidence="5">The sequence shown here is derived from an EMBL/GenBank/DDBJ whole genome shotgun (WGS) entry which is preliminary data.</text>
</comment>
<dbReference type="PANTHER" id="PTHR43201">
    <property type="entry name" value="ACYL-COA SYNTHETASE"/>
    <property type="match status" value="1"/>
</dbReference>
<dbReference type="InterPro" id="IPR020845">
    <property type="entry name" value="AMP-binding_CS"/>
</dbReference>
<protein>
    <submittedName>
        <fullName evidence="5">Class I adenylate-forming enzyme family protein</fullName>
    </submittedName>
</protein>
<evidence type="ECO:0000313" key="6">
    <source>
        <dbReference type="Proteomes" id="UP001385892"/>
    </source>
</evidence>
<organism evidence="5 6">
    <name type="scientific">Variovorax rhizosphaerae</name>
    <dbReference type="NCBI Taxonomy" id="1836200"/>
    <lineage>
        <taxon>Bacteria</taxon>
        <taxon>Pseudomonadati</taxon>
        <taxon>Pseudomonadota</taxon>
        <taxon>Betaproteobacteria</taxon>
        <taxon>Burkholderiales</taxon>
        <taxon>Comamonadaceae</taxon>
        <taxon>Variovorax</taxon>
    </lineage>
</organism>
<dbReference type="InterPro" id="IPR042099">
    <property type="entry name" value="ANL_N_sf"/>
</dbReference>
<dbReference type="PANTHER" id="PTHR43201:SF5">
    <property type="entry name" value="MEDIUM-CHAIN ACYL-COA LIGASE ACSF2, MITOCHONDRIAL"/>
    <property type="match status" value="1"/>
</dbReference>
<dbReference type="Pfam" id="PF00501">
    <property type="entry name" value="AMP-binding"/>
    <property type="match status" value="1"/>
</dbReference>
<dbReference type="SUPFAM" id="SSF56801">
    <property type="entry name" value="Acetyl-CoA synthetase-like"/>
    <property type="match status" value="1"/>
</dbReference>
<reference evidence="5 6" key="1">
    <citation type="submission" date="2024-03" db="EMBL/GenBank/DDBJ databases">
        <title>Novel species of the genus Variovorax.</title>
        <authorList>
            <person name="Liu Q."/>
            <person name="Xin Y.-H."/>
        </authorList>
    </citation>
    <scope>NUCLEOTIDE SEQUENCE [LARGE SCALE GENOMIC DNA]</scope>
    <source>
        <strain evidence="5 6">KACC 18900</strain>
    </source>
</reference>
<dbReference type="EMBL" id="JBBKZT010000020">
    <property type="protein sequence ID" value="MEJ8851171.1"/>
    <property type="molecule type" value="Genomic_DNA"/>
</dbReference>
<dbReference type="Gene3D" id="3.30.300.30">
    <property type="match status" value="1"/>
</dbReference>
<keyword evidence="6" id="KW-1185">Reference proteome</keyword>
<evidence type="ECO:0000256" key="1">
    <source>
        <dbReference type="ARBA" id="ARBA00006432"/>
    </source>
</evidence>
<evidence type="ECO:0000259" key="4">
    <source>
        <dbReference type="Pfam" id="PF13193"/>
    </source>
</evidence>
<dbReference type="Proteomes" id="UP001385892">
    <property type="component" value="Unassembled WGS sequence"/>
</dbReference>
<gene>
    <name evidence="5" type="ORF">WKW82_31355</name>
</gene>
<comment type="similarity">
    <text evidence="1">Belongs to the ATP-dependent AMP-binding enzyme family.</text>
</comment>
<evidence type="ECO:0000313" key="5">
    <source>
        <dbReference type="EMBL" id="MEJ8851171.1"/>
    </source>
</evidence>
<sequence>MSHLLTLHDPSAARERYLEGVWQTDTMYSLAHRHATERGNAYALRDSARRLTWSALVAWVDAVATDLHQAGLRAGDRVSVWLPNRLETVVVLLACSRNGYVCNPSLHQNYTVAEIVTLLSRIECRALVAQPGWGADAATADIFARAAELSHMKRIYALPGLRTPDAELPPETHPMPLPASHPRSDVPLASTHSDQVVYLAFTSGTTGTPKGVMHSDNTLLANGRAMVADWKQDHSTVLVTLSPMSHHIGTVALEQVLVAGCELVLHDPLAGVMALDWIETTKATYVMGVPTHAIDLLHEIDKRGLKRLGAVKVFYMAGAPIPTETARRLLSLGATPQNVYGMTECGSHQYTKPNDPVEIITTTCGKACVGYDVRIWRQENTDLEAPRGEVGEIGGRGGVLMLGYFNNQKATESSFNSSGWFMSGDLGRLDAAGNLQIVGRAKDLIIRGGHNIHPAHIEEYAHRHRSVRKAAAFGVADERLGEKVCLALICHGEAPEPGEILQHLAREGLSKFDMPEYFAVVSEFPMTASGKILKRELMEWVKSGRLQPQAVRYQAVAQ</sequence>